<dbReference type="WBParaSite" id="nRc.2.0.1.t31886-RA">
    <property type="protein sequence ID" value="nRc.2.0.1.t31886-RA"/>
    <property type="gene ID" value="nRc.2.0.1.g31886"/>
</dbReference>
<accession>A0A915JZF9</accession>
<evidence type="ECO:0000313" key="1">
    <source>
        <dbReference type="Proteomes" id="UP000887565"/>
    </source>
</evidence>
<protein>
    <submittedName>
        <fullName evidence="2">Uncharacterized protein</fullName>
    </submittedName>
</protein>
<keyword evidence="1" id="KW-1185">Reference proteome</keyword>
<dbReference type="Proteomes" id="UP000887565">
    <property type="component" value="Unplaced"/>
</dbReference>
<dbReference type="AlphaFoldDB" id="A0A915JZF9"/>
<reference evidence="2" key="1">
    <citation type="submission" date="2022-11" db="UniProtKB">
        <authorList>
            <consortium name="WormBaseParasite"/>
        </authorList>
    </citation>
    <scope>IDENTIFICATION</scope>
</reference>
<organism evidence="1 2">
    <name type="scientific">Romanomermis culicivorax</name>
    <name type="common">Nematode worm</name>
    <dbReference type="NCBI Taxonomy" id="13658"/>
    <lineage>
        <taxon>Eukaryota</taxon>
        <taxon>Metazoa</taxon>
        <taxon>Ecdysozoa</taxon>
        <taxon>Nematoda</taxon>
        <taxon>Enoplea</taxon>
        <taxon>Dorylaimia</taxon>
        <taxon>Mermithida</taxon>
        <taxon>Mermithoidea</taxon>
        <taxon>Mermithidae</taxon>
        <taxon>Romanomermis</taxon>
    </lineage>
</organism>
<evidence type="ECO:0000313" key="2">
    <source>
        <dbReference type="WBParaSite" id="nRc.2.0.1.t31886-RA"/>
    </source>
</evidence>
<sequence length="37" mass="4483">MKMTSNLTTFYGLKTQNFLIHYFYLPRTRANSIRNKL</sequence>
<name>A0A915JZF9_ROMCU</name>
<proteinExistence type="predicted"/>